<feature type="non-terminal residue" evidence="1">
    <location>
        <position position="1"/>
    </location>
</feature>
<protein>
    <submittedName>
        <fullName evidence="1">Uncharacterized protein</fullName>
    </submittedName>
</protein>
<evidence type="ECO:0000313" key="1">
    <source>
        <dbReference type="EMBL" id="GAH68284.1"/>
    </source>
</evidence>
<feature type="non-terminal residue" evidence="1">
    <location>
        <position position="273"/>
    </location>
</feature>
<organism evidence="1">
    <name type="scientific">marine sediment metagenome</name>
    <dbReference type="NCBI Taxonomy" id="412755"/>
    <lineage>
        <taxon>unclassified sequences</taxon>
        <taxon>metagenomes</taxon>
        <taxon>ecological metagenomes</taxon>
    </lineage>
</organism>
<reference evidence="1" key="1">
    <citation type="journal article" date="2014" name="Front. Microbiol.">
        <title>High frequency of phylogenetically diverse reductive dehalogenase-homologous genes in deep subseafloor sedimentary metagenomes.</title>
        <authorList>
            <person name="Kawai M."/>
            <person name="Futagami T."/>
            <person name="Toyoda A."/>
            <person name="Takaki Y."/>
            <person name="Nishi S."/>
            <person name="Hori S."/>
            <person name="Arai W."/>
            <person name="Tsubouchi T."/>
            <person name="Morono Y."/>
            <person name="Uchiyama I."/>
            <person name="Ito T."/>
            <person name="Fujiyama A."/>
            <person name="Inagaki F."/>
            <person name="Takami H."/>
        </authorList>
    </citation>
    <scope>NUCLEOTIDE SEQUENCE</scope>
    <source>
        <strain evidence="1">Expedition CK06-06</strain>
    </source>
</reference>
<accession>X1IQ89</accession>
<proteinExistence type="predicted"/>
<gene>
    <name evidence="1" type="ORF">S03H2_41219</name>
</gene>
<sequence>KKWNATIDGEELVLDTSVDTGGFISEEPFVPTLPIGTYTITVLDITTGLETTSEFEVTDTTRVELDPVTAPNDYNVTIEGWNFADVEGNTLTFVLYNTTDEWELDVNQMWDHDTDSTTDNVERDAKTNDDGNFTAYWYVLDEETLDLGEYTMNITDGNDLFAQVAFEVVEVHMDIYPLLTEYEPEDTVDFYVNSTFAFDLDIVITDPIGYEFEAVGCPKATAWVQVGDYWIVPYEAYFDLPSNAATGAWNWTAIDTIVSKEVANGTFTVGEIL</sequence>
<dbReference type="AlphaFoldDB" id="X1IQ89"/>
<comment type="caution">
    <text evidence="1">The sequence shown here is derived from an EMBL/GenBank/DDBJ whole genome shotgun (WGS) entry which is preliminary data.</text>
</comment>
<dbReference type="EMBL" id="BARU01025593">
    <property type="protein sequence ID" value="GAH68284.1"/>
    <property type="molecule type" value="Genomic_DNA"/>
</dbReference>
<name>X1IQ89_9ZZZZ</name>